<dbReference type="EMBL" id="JAKUCV010001040">
    <property type="protein sequence ID" value="KAJ4847926.1"/>
    <property type="molecule type" value="Genomic_DNA"/>
</dbReference>
<gene>
    <name evidence="2" type="ORF">Tsubulata_031369</name>
</gene>
<accession>A0A9Q0GGG0</accession>
<dbReference type="InterPro" id="IPR000073">
    <property type="entry name" value="AB_hydrolase_1"/>
</dbReference>
<dbReference type="Proteomes" id="UP001141552">
    <property type="component" value="Unassembled WGS sequence"/>
</dbReference>
<reference evidence="2" key="2">
    <citation type="journal article" date="2023" name="Plants (Basel)">
        <title>Annotation of the Turnera subulata (Passifloraceae) Draft Genome Reveals the S-Locus Evolved after the Divergence of Turneroideae from Passifloroideae in a Stepwise Manner.</title>
        <authorList>
            <person name="Henning P.M."/>
            <person name="Roalson E.H."/>
            <person name="Mir W."/>
            <person name="McCubbin A.G."/>
            <person name="Shore J.S."/>
        </authorList>
    </citation>
    <scope>NUCLEOTIDE SEQUENCE</scope>
    <source>
        <strain evidence="2">F60SS</strain>
    </source>
</reference>
<feature type="domain" description="Serine aminopeptidase S33" evidence="1">
    <location>
        <begin position="132"/>
        <end position="373"/>
    </location>
</feature>
<protein>
    <recommendedName>
        <fullName evidence="1">Serine aminopeptidase S33 domain-containing protein</fullName>
    </recommendedName>
</protein>
<dbReference type="InterPro" id="IPR022742">
    <property type="entry name" value="Hydrolase_4"/>
</dbReference>
<dbReference type="InterPro" id="IPR051044">
    <property type="entry name" value="MAG_DAG_Lipase"/>
</dbReference>
<dbReference type="Pfam" id="PF12146">
    <property type="entry name" value="Hydrolase_4"/>
    <property type="match status" value="1"/>
</dbReference>
<name>A0A9Q0GGG0_9ROSI</name>
<dbReference type="InterPro" id="IPR029058">
    <property type="entry name" value="AB_hydrolase_fold"/>
</dbReference>
<evidence type="ECO:0000313" key="3">
    <source>
        <dbReference type="Proteomes" id="UP001141552"/>
    </source>
</evidence>
<dbReference type="Gene3D" id="3.40.50.1820">
    <property type="entry name" value="alpha/beta hydrolase"/>
    <property type="match status" value="1"/>
</dbReference>
<sequence>MDLSIKLRFRPPSTTTSLYWNSPITLPLKPRSPVLGPPRQNPAFLEIARTTRRQTVTAKLAMKKKRIEGVSEELNLIASQNLDQAPARRRVRSAFVDVIQQLDHPLFKWYDVNSRGLAIFCKSWKPGPGVQIKGVVCFCHGYGDTCTFFFEGIARRIAASGYGVFALDHPGFGLSDGLHGYIQDFDQLVDNVIEQYAKLKERPELRGLPRFLMGQSMGGAVTLKVHLKEPQEWDGIILVAPMCRISEDVKPQPEVLKGLLLMSRVTPKAKLFPQKDLAELAFRDPIKRKMGAYNVICYNDRTRLKTGMELLKATEEIESQLEKVCSPLLILHGAADRITDPSVSQFLCEKASSKDKTLKLYEGGYHCILEGEPDERIFAVIDDIIKWIDIRCSTK</sequence>
<evidence type="ECO:0000313" key="2">
    <source>
        <dbReference type="EMBL" id="KAJ4847926.1"/>
    </source>
</evidence>
<organism evidence="2 3">
    <name type="scientific">Turnera subulata</name>
    <dbReference type="NCBI Taxonomy" id="218843"/>
    <lineage>
        <taxon>Eukaryota</taxon>
        <taxon>Viridiplantae</taxon>
        <taxon>Streptophyta</taxon>
        <taxon>Embryophyta</taxon>
        <taxon>Tracheophyta</taxon>
        <taxon>Spermatophyta</taxon>
        <taxon>Magnoliopsida</taxon>
        <taxon>eudicotyledons</taxon>
        <taxon>Gunneridae</taxon>
        <taxon>Pentapetalae</taxon>
        <taxon>rosids</taxon>
        <taxon>fabids</taxon>
        <taxon>Malpighiales</taxon>
        <taxon>Passifloraceae</taxon>
        <taxon>Turnera</taxon>
    </lineage>
</organism>
<dbReference type="FunFam" id="3.40.50.1820:FF:000054">
    <property type="entry name" value="Alpha/beta-Hydrolases superfamily protein"/>
    <property type="match status" value="1"/>
</dbReference>
<reference evidence="2" key="1">
    <citation type="submission" date="2022-02" db="EMBL/GenBank/DDBJ databases">
        <authorList>
            <person name="Henning P.M."/>
            <person name="McCubbin A.G."/>
            <person name="Shore J.S."/>
        </authorList>
    </citation>
    <scope>NUCLEOTIDE SEQUENCE</scope>
    <source>
        <strain evidence="2">F60SS</strain>
        <tissue evidence="2">Leaves</tissue>
    </source>
</reference>
<dbReference type="PRINTS" id="PR00111">
    <property type="entry name" value="ABHYDROLASE"/>
</dbReference>
<keyword evidence="3" id="KW-1185">Reference proteome</keyword>
<dbReference type="AlphaFoldDB" id="A0A9Q0GGG0"/>
<dbReference type="PANTHER" id="PTHR11614">
    <property type="entry name" value="PHOSPHOLIPASE-RELATED"/>
    <property type="match status" value="1"/>
</dbReference>
<comment type="caution">
    <text evidence="2">The sequence shown here is derived from an EMBL/GenBank/DDBJ whole genome shotgun (WGS) entry which is preliminary data.</text>
</comment>
<proteinExistence type="predicted"/>
<evidence type="ECO:0000259" key="1">
    <source>
        <dbReference type="Pfam" id="PF12146"/>
    </source>
</evidence>
<dbReference type="OrthoDB" id="2498029at2759"/>
<dbReference type="SUPFAM" id="SSF53474">
    <property type="entry name" value="alpha/beta-Hydrolases"/>
    <property type="match status" value="1"/>
</dbReference>